<dbReference type="Proteomes" id="UP001499884">
    <property type="component" value="Unassembled WGS sequence"/>
</dbReference>
<dbReference type="SMART" id="SM00823">
    <property type="entry name" value="PKS_PP"/>
    <property type="match status" value="1"/>
</dbReference>
<evidence type="ECO:0000256" key="4">
    <source>
        <dbReference type="ARBA" id="ARBA00023004"/>
    </source>
</evidence>
<protein>
    <recommendedName>
        <fullName evidence="6">Carrier domain-containing protein</fullName>
    </recommendedName>
</protein>
<dbReference type="EMBL" id="BAABEP010000005">
    <property type="protein sequence ID" value="GAA3716081.1"/>
    <property type="molecule type" value="Genomic_DNA"/>
</dbReference>
<dbReference type="Pfam" id="PF02668">
    <property type="entry name" value="TauD"/>
    <property type="match status" value="1"/>
</dbReference>
<dbReference type="SUPFAM" id="SSF56801">
    <property type="entry name" value="Acetyl-CoA synthetase-like"/>
    <property type="match status" value="1"/>
</dbReference>
<feature type="domain" description="Carrier" evidence="6">
    <location>
        <begin position="658"/>
        <end position="731"/>
    </location>
</feature>
<comment type="caution">
    <text evidence="7">The sequence shown here is derived from an EMBL/GenBank/DDBJ whole genome shotgun (WGS) entry which is preliminary data.</text>
</comment>
<dbReference type="PROSITE" id="PS00455">
    <property type="entry name" value="AMP_BINDING"/>
    <property type="match status" value="1"/>
</dbReference>
<dbReference type="SUPFAM" id="SSF47336">
    <property type="entry name" value="ACP-like"/>
    <property type="match status" value="1"/>
</dbReference>
<dbReference type="PANTHER" id="PTHR45527:SF1">
    <property type="entry name" value="FATTY ACID SYNTHASE"/>
    <property type="match status" value="1"/>
</dbReference>
<dbReference type="InterPro" id="IPR036736">
    <property type="entry name" value="ACP-like_sf"/>
</dbReference>
<organism evidence="7 8">
    <name type="scientific">Streptomyces tremellae</name>
    <dbReference type="NCBI Taxonomy" id="1124239"/>
    <lineage>
        <taxon>Bacteria</taxon>
        <taxon>Bacillati</taxon>
        <taxon>Actinomycetota</taxon>
        <taxon>Actinomycetes</taxon>
        <taxon>Kitasatosporales</taxon>
        <taxon>Streptomycetaceae</taxon>
        <taxon>Streptomyces</taxon>
    </lineage>
</organism>
<keyword evidence="2" id="KW-0597">Phosphoprotein</keyword>
<evidence type="ECO:0000256" key="5">
    <source>
        <dbReference type="SAM" id="MobiDB-lite"/>
    </source>
</evidence>
<dbReference type="PROSITE" id="PS50075">
    <property type="entry name" value="CARRIER"/>
    <property type="match status" value="1"/>
</dbReference>
<evidence type="ECO:0000256" key="3">
    <source>
        <dbReference type="ARBA" id="ARBA00023002"/>
    </source>
</evidence>
<dbReference type="Pfam" id="PF00501">
    <property type="entry name" value="AMP-binding"/>
    <property type="match status" value="1"/>
</dbReference>
<dbReference type="InterPro" id="IPR020806">
    <property type="entry name" value="PKS_PP-bd"/>
</dbReference>
<dbReference type="InterPro" id="IPR009081">
    <property type="entry name" value="PP-bd_ACP"/>
</dbReference>
<sequence length="1058" mass="113517">MQDTAPRGAGDTRTVPAPEPSGEPAGAVAEFAGACGVDAETVKAAARLKVAALATGAPVLPPDATWRDLVRRVAAPGGRKEADDAWHGAAGQPHVSAERLRGYVRVALGLLTAYPDEPHTGHGLLSEAETEETIAFCSGPVEPLPGRRFHELFEERARRHPDAVAAVEGGRSWTYREVNENANAIAWTLHREGVRAEDVVAVVTDRTLEWLAAVIAVFKAGGCYLPLEPHFPAGRMARTLTRAECRWVLADHGVAPLEEALADQETRRLYVGDLLGAAGPRHDPGLAVAGDQLAYIYFTSGSTGEPKGAMCEHDGFLNHLYAKIEDLGIQEGDVVAQTAPQCFDISLWQLVSGLLVGGRTLIVGQDVLMDVHTFTDTLVEHGVHVAQLVPTYLELLLATLAEEHRDLPALRVMAVTGEALKKELVRRWFDVLPTVPLVNCYGLTEISDDCNHGVMSALPAHRSVPLGDPVRNSRVYVMDEQLRLLPVGFPGEIVVAGVCVGRGYVNDPERTAAVFGRDLLRPPQRLYRSGDFGRWLPSGELEYLGRRDSQVKISGFRIEIGEVEDRLLQVPGVRDGAVVVAGSAAEPQLVGYYTGGDAPDPEQVARTLARSLPAYMVPPRLRHTPELPLSGNGKIDKLSLTALAQRERQGTGQAQGTEFATSTERRIADLWARVLRIPPERIGRDSRFTELGGTSLSAIRLSIALDRRVTVAELWDTPTVADVAALVDRKAAAAPGTGARPAPQVLAAEPGEGPAAWAAGHRAAVRAAVAESGAVLLRGVGVRTAADVAAVAEALGITAMTEREGFAPRTTHAPGLYSASHWPSDEPMCMHHELSYAATVPGTLVFGCLTAPERGGRTNVADSQQVLQALPPGLVAPFERHGWLLTRMYHDVGVAWQEAFGTDDPAEVDAYCTAWGIDHEWLPGGRLRTRQRRPAVLRHPATGVPGWFNQIAFLNGLTMDPAVRAYLTDVYGPQGLPFHTAAGDGTAIDGETVEAINAVYDRCTAGEPWGSGDVLVVDNLRMAHGREPFEGEREVVVVMGDAVRIPGHDQPGTGHEQA</sequence>
<reference evidence="8" key="1">
    <citation type="journal article" date="2019" name="Int. J. Syst. Evol. Microbiol.">
        <title>The Global Catalogue of Microorganisms (GCM) 10K type strain sequencing project: providing services to taxonomists for standard genome sequencing and annotation.</title>
        <authorList>
            <consortium name="The Broad Institute Genomics Platform"/>
            <consortium name="The Broad Institute Genome Sequencing Center for Infectious Disease"/>
            <person name="Wu L."/>
            <person name="Ma J."/>
        </authorList>
    </citation>
    <scope>NUCLEOTIDE SEQUENCE [LARGE SCALE GENOMIC DNA]</scope>
    <source>
        <strain evidence="8">JCM 30846</strain>
    </source>
</reference>
<dbReference type="Gene3D" id="3.30.300.30">
    <property type="match status" value="1"/>
</dbReference>
<proteinExistence type="predicted"/>
<dbReference type="Gene3D" id="3.40.50.12780">
    <property type="entry name" value="N-terminal domain of ligase-like"/>
    <property type="match status" value="1"/>
</dbReference>
<evidence type="ECO:0000259" key="6">
    <source>
        <dbReference type="PROSITE" id="PS50075"/>
    </source>
</evidence>
<evidence type="ECO:0000313" key="8">
    <source>
        <dbReference type="Proteomes" id="UP001499884"/>
    </source>
</evidence>
<dbReference type="InterPro" id="IPR042098">
    <property type="entry name" value="TauD-like_sf"/>
</dbReference>
<dbReference type="InterPro" id="IPR000873">
    <property type="entry name" value="AMP-dep_synth/lig_dom"/>
</dbReference>
<dbReference type="InterPro" id="IPR045851">
    <property type="entry name" value="AMP-bd_C_sf"/>
</dbReference>
<keyword evidence="1" id="KW-0596">Phosphopantetheine</keyword>
<dbReference type="SUPFAM" id="SSF51197">
    <property type="entry name" value="Clavaminate synthase-like"/>
    <property type="match status" value="1"/>
</dbReference>
<dbReference type="InterPro" id="IPR042099">
    <property type="entry name" value="ANL_N_sf"/>
</dbReference>
<dbReference type="CDD" id="cd05930">
    <property type="entry name" value="A_NRPS"/>
    <property type="match status" value="1"/>
</dbReference>
<dbReference type="NCBIfam" id="TIGR01733">
    <property type="entry name" value="AA-adenyl-dom"/>
    <property type="match status" value="1"/>
</dbReference>
<evidence type="ECO:0000256" key="1">
    <source>
        <dbReference type="ARBA" id="ARBA00022450"/>
    </source>
</evidence>
<feature type="region of interest" description="Disordered" evidence="5">
    <location>
        <begin position="1"/>
        <end position="25"/>
    </location>
</feature>
<keyword evidence="3" id="KW-0560">Oxidoreductase</keyword>
<name>A0ABP7EAC5_9ACTN</name>
<dbReference type="InterPro" id="IPR020845">
    <property type="entry name" value="AMP-binding_CS"/>
</dbReference>
<keyword evidence="4" id="KW-0408">Iron</keyword>
<dbReference type="Pfam" id="PF00550">
    <property type="entry name" value="PP-binding"/>
    <property type="match status" value="1"/>
</dbReference>
<keyword evidence="8" id="KW-1185">Reference proteome</keyword>
<dbReference type="RefSeq" id="WP_345642205.1">
    <property type="nucleotide sequence ID" value="NZ_BAABEP010000005.1"/>
</dbReference>
<dbReference type="PANTHER" id="PTHR45527">
    <property type="entry name" value="NONRIBOSOMAL PEPTIDE SYNTHETASE"/>
    <property type="match status" value="1"/>
</dbReference>
<accession>A0ABP7EAC5</accession>
<evidence type="ECO:0000256" key="2">
    <source>
        <dbReference type="ARBA" id="ARBA00022553"/>
    </source>
</evidence>
<gene>
    <name evidence="7" type="ORF">GCM10023082_12180</name>
</gene>
<evidence type="ECO:0000313" key="7">
    <source>
        <dbReference type="EMBL" id="GAA3716081.1"/>
    </source>
</evidence>
<dbReference type="Gene3D" id="3.60.130.10">
    <property type="entry name" value="Clavaminate synthase-like"/>
    <property type="match status" value="1"/>
</dbReference>
<dbReference type="Gene3D" id="1.10.1200.10">
    <property type="entry name" value="ACP-like"/>
    <property type="match status" value="1"/>
</dbReference>
<dbReference type="InterPro" id="IPR010071">
    <property type="entry name" value="AA_adenyl_dom"/>
</dbReference>
<dbReference type="InterPro" id="IPR003819">
    <property type="entry name" value="TauD/TfdA-like"/>
</dbReference>